<dbReference type="RefSeq" id="WP_061992816.1">
    <property type="nucleotide sequence ID" value="NZ_DF967986.1"/>
</dbReference>
<evidence type="ECO:0000313" key="8">
    <source>
        <dbReference type="EMBL" id="GAO99397.1"/>
    </source>
</evidence>
<dbReference type="STRING" id="157463.GCA_001047075_00329"/>
<evidence type="ECO:0000256" key="1">
    <source>
        <dbReference type="ARBA" id="ARBA00004162"/>
    </source>
</evidence>
<feature type="coiled-coil region" evidence="7">
    <location>
        <begin position="457"/>
        <end position="491"/>
    </location>
</feature>
<keyword evidence="9" id="KW-1185">Reference proteome</keyword>
<evidence type="ECO:0000256" key="2">
    <source>
        <dbReference type="ARBA" id="ARBA00022692"/>
    </source>
</evidence>
<evidence type="ECO:0000256" key="7">
    <source>
        <dbReference type="SAM" id="Coils"/>
    </source>
</evidence>
<evidence type="ECO:0000256" key="6">
    <source>
        <dbReference type="ARBA" id="ARBA00023210"/>
    </source>
</evidence>
<proteinExistence type="predicted"/>
<keyword evidence="6" id="KW-0131">Cell cycle</keyword>
<dbReference type="GO" id="GO:0000921">
    <property type="term" value="P:septin ring assembly"/>
    <property type="evidence" value="ECO:0007669"/>
    <property type="project" value="InterPro"/>
</dbReference>
<dbReference type="AlphaFoldDB" id="A0A0K8MFY1"/>
<dbReference type="OrthoDB" id="1654473at2"/>
<evidence type="ECO:0000256" key="3">
    <source>
        <dbReference type="ARBA" id="ARBA00022989"/>
    </source>
</evidence>
<sequence>MWIILTVIVIVALGIGFTWAVFAQRKAASQVSDFALAKKALTDTDAEKDLAKARKTALTGEALKEYQELEKVYKDLRNHRFLEIDQEISHAMNLAAGLNVWKTRKVLQDLFDLMTEASELQKEVLSGLAKLDRQSQMQHQAVDQLHQEYPAIREKIAADDGVYGPAGPALLDFLEEVEESYQEYQDLAEKSERVQAAEKFEELGMLTGQVLDFMQNIPIFVASFNFKYLDQINELLTSWQELADRGVIFKTAEVQAALDDIDSDRLQGLAAVAKLKLKETDSISKKLGEKIQALYDLLEKEYKAYRAYFGQQDLVNQRFDRVKEQNHSLLIELTYLKGRFALVHDEEEQNAGYHIEIDNLMASQQEIQKQLKDHDLLYSQAVEIQENWLTTLAQLDDDQVTLFKQIEEFQPALESAKKHTIDYIDQIRGLKRSLERRDLPGLPATFLTNFFSVSDEIKRLDETVYTSEADLDEIQRQLNIVAADFDTLREEAQEVLIQADLAVALLQYANRYRETSSEVAMALEAGQALYQNDFDYAGVVATLKPALVAVEPGAYERLLASQDAVEL</sequence>
<keyword evidence="5" id="KW-0472">Membrane</keyword>
<dbReference type="GO" id="GO:0005886">
    <property type="term" value="C:plasma membrane"/>
    <property type="evidence" value="ECO:0007669"/>
    <property type="project" value="UniProtKB-SubCell"/>
</dbReference>
<accession>A0A0K8MFY1</accession>
<evidence type="ECO:0000313" key="9">
    <source>
        <dbReference type="Proteomes" id="UP000253891"/>
    </source>
</evidence>
<protein>
    <submittedName>
        <fullName evidence="8">Septation ring formation regulator EzrA</fullName>
    </submittedName>
</protein>
<keyword evidence="6" id="KW-0132">Cell division</keyword>
<name>A0A0K8MFY1_9LACO</name>
<dbReference type="Pfam" id="PF06160">
    <property type="entry name" value="EzrA"/>
    <property type="match status" value="1"/>
</dbReference>
<keyword evidence="3" id="KW-1133">Transmembrane helix</keyword>
<keyword evidence="6" id="KW-0717">Septation</keyword>
<dbReference type="GO" id="GO:0000917">
    <property type="term" value="P:division septum assembly"/>
    <property type="evidence" value="ECO:0007669"/>
    <property type="project" value="UniProtKB-KW"/>
</dbReference>
<comment type="subcellular location">
    <subcellularLocation>
        <location evidence="1">Cell membrane</location>
        <topology evidence="1">Single-pass membrane protein</topology>
    </subcellularLocation>
</comment>
<gene>
    <name evidence="8" type="ORF">FFIC_092300</name>
</gene>
<reference evidence="8 9" key="1">
    <citation type="journal article" date="2015" name="BMC Genomics">
        <title>Comparative genomics of Fructobacillus spp. and Leuconostoc spp. reveals niche-specific evolution of Fructobacillus spp.</title>
        <authorList>
            <person name="Endo A."/>
            <person name="Tanizawa Y."/>
            <person name="Tanaka N."/>
            <person name="Maeno S."/>
            <person name="Kumar H."/>
            <person name="Shiwa Y."/>
            <person name="Okada S."/>
            <person name="Yoshikawa H."/>
            <person name="Dicks L."/>
            <person name="Nakagawa J."/>
            <person name="Arita M."/>
        </authorList>
    </citation>
    <scope>NUCLEOTIDE SEQUENCE [LARGE SCALE GENOMIC DNA]</scope>
    <source>
        <strain evidence="8 9">JCM 12225</strain>
    </source>
</reference>
<keyword evidence="2" id="KW-0812">Transmembrane</keyword>
<dbReference type="InterPro" id="IPR010379">
    <property type="entry name" value="EzrA"/>
</dbReference>
<dbReference type="Proteomes" id="UP000253891">
    <property type="component" value="Unassembled WGS sequence"/>
</dbReference>
<evidence type="ECO:0000256" key="4">
    <source>
        <dbReference type="ARBA" id="ARBA00023054"/>
    </source>
</evidence>
<keyword evidence="4 7" id="KW-0175">Coiled coil</keyword>
<evidence type="ECO:0000256" key="5">
    <source>
        <dbReference type="ARBA" id="ARBA00023136"/>
    </source>
</evidence>
<dbReference type="GO" id="GO:0005940">
    <property type="term" value="C:septin ring"/>
    <property type="evidence" value="ECO:0007669"/>
    <property type="project" value="InterPro"/>
</dbReference>
<dbReference type="EMBL" id="DF967986">
    <property type="protein sequence ID" value="GAO99397.1"/>
    <property type="molecule type" value="Genomic_DNA"/>
</dbReference>
<organism evidence="8 9">
    <name type="scientific">Fructobacillus ficulneus</name>
    <dbReference type="NCBI Taxonomy" id="157463"/>
    <lineage>
        <taxon>Bacteria</taxon>
        <taxon>Bacillati</taxon>
        <taxon>Bacillota</taxon>
        <taxon>Bacilli</taxon>
        <taxon>Lactobacillales</taxon>
        <taxon>Lactobacillaceae</taxon>
        <taxon>Fructobacillus</taxon>
    </lineage>
</organism>